<accession>A0A0N5AVP2</accession>
<name>A0A0N5AVP2_9BILA</name>
<dbReference type="GO" id="GO:0006629">
    <property type="term" value="P:lipid metabolic process"/>
    <property type="evidence" value="ECO:0007669"/>
    <property type="project" value="InterPro"/>
</dbReference>
<dbReference type="Proteomes" id="UP000046393">
    <property type="component" value="Unplaced"/>
</dbReference>
<proteinExistence type="predicted"/>
<dbReference type="SUPFAM" id="SSF53474">
    <property type="entry name" value="alpha/beta-Hydrolases"/>
    <property type="match status" value="1"/>
</dbReference>
<dbReference type="InterPro" id="IPR002921">
    <property type="entry name" value="Fungal_lipase-type"/>
</dbReference>
<organism evidence="2 3">
    <name type="scientific">Syphacia muris</name>
    <dbReference type="NCBI Taxonomy" id="451379"/>
    <lineage>
        <taxon>Eukaryota</taxon>
        <taxon>Metazoa</taxon>
        <taxon>Ecdysozoa</taxon>
        <taxon>Nematoda</taxon>
        <taxon>Chromadorea</taxon>
        <taxon>Rhabditida</taxon>
        <taxon>Spirurina</taxon>
        <taxon>Oxyuridomorpha</taxon>
        <taxon>Oxyuroidea</taxon>
        <taxon>Oxyuridae</taxon>
        <taxon>Syphacia</taxon>
    </lineage>
</organism>
<reference evidence="3" key="1">
    <citation type="submission" date="2017-02" db="UniProtKB">
        <authorList>
            <consortium name="WormBaseParasite"/>
        </authorList>
    </citation>
    <scope>IDENTIFICATION</scope>
</reference>
<keyword evidence="2" id="KW-1185">Reference proteome</keyword>
<sequence>MTDCGIIRKADCPLEIDPKYAYNDSFARYAMYPLAAAAAAEKDSRPCLQKAASDAKLRRYVIVPSFTNKTLYAGLVAVSEEKKAIMLAFRGTDSIEQFYDEGVMMMSLRDMKRGGKVNRYYYETFKYIWKEGLEKAVVESRKLYPNYEFWVTGISLGGAMATVAANVLVNEGISEAKNIKLVTFGEPRTGNQQFSEIHDKTFPYTYRITHAQDVVPHIPPKLLFGYYHHRYEVWYNNDMRPGKKYKICLSPEDCECSNSGINYDIPDHMSYFNIFTFKFIDNDCNYEQKS</sequence>
<feature type="domain" description="Fungal lipase-type" evidence="1">
    <location>
        <begin position="87"/>
        <end position="221"/>
    </location>
</feature>
<evidence type="ECO:0000313" key="3">
    <source>
        <dbReference type="WBParaSite" id="SMUV_0000896601-mRNA-1"/>
    </source>
</evidence>
<dbReference type="WBParaSite" id="SMUV_0000896601-mRNA-1">
    <property type="protein sequence ID" value="SMUV_0000896601-mRNA-1"/>
    <property type="gene ID" value="SMUV_0000896601"/>
</dbReference>
<dbReference type="InterPro" id="IPR029058">
    <property type="entry name" value="AB_hydrolase_fold"/>
</dbReference>
<dbReference type="Gene3D" id="3.40.50.1820">
    <property type="entry name" value="alpha/beta hydrolase"/>
    <property type="match status" value="1"/>
</dbReference>
<dbReference type="STRING" id="451379.A0A0N5AVP2"/>
<dbReference type="Pfam" id="PF01764">
    <property type="entry name" value="Lipase_3"/>
    <property type="match status" value="1"/>
</dbReference>
<dbReference type="PANTHER" id="PTHR45908">
    <property type="entry name" value="PROTEIN CBG11750-RELATED"/>
    <property type="match status" value="1"/>
</dbReference>
<evidence type="ECO:0000313" key="2">
    <source>
        <dbReference type="Proteomes" id="UP000046393"/>
    </source>
</evidence>
<evidence type="ECO:0000259" key="1">
    <source>
        <dbReference type="Pfam" id="PF01764"/>
    </source>
</evidence>
<protein>
    <submittedName>
        <fullName evidence="3">Lipase_3 domain-containing protein</fullName>
    </submittedName>
</protein>
<dbReference type="AlphaFoldDB" id="A0A0N5AVP2"/>
<dbReference type="CDD" id="cd00519">
    <property type="entry name" value="Lipase_3"/>
    <property type="match status" value="1"/>
</dbReference>